<keyword evidence="2" id="KW-1185">Reference proteome</keyword>
<sequence length="255" mass="27616">MACNAEENKVSSFHSEQSFSEVSAGACGVKLEAVEAMDPNLDAKTSASSSKRGPEEGMEVVYVKEDPNTYDKDCSPELLSPGDVGKQTSPFPSCLLEKLEAKIDIEDDYEDGHGTTLHCDTTEEKVMLNDYSEKKFMDTLFFDGSEVDETTSDDDLNDPVAVYVSDMDSLGSDCGDMGLTDEQIAHLVNLPSDYSDPSDEGTDEEKTTSKHASDGTLPLDPLDKAQQITEIMSSISTSVEKESSCVTIIIGNETQ</sequence>
<dbReference type="AlphaFoldDB" id="A0A979FG22"/>
<name>A0A979FG22_HYAAZ</name>
<protein>
    <submittedName>
        <fullName evidence="3">Uncharacterized protein LOC108670222 isoform X1</fullName>
    </submittedName>
</protein>
<dbReference type="RefSeq" id="XP_047735869.1">
    <property type="nucleotide sequence ID" value="XM_047879913.1"/>
</dbReference>
<organism evidence="2 3">
    <name type="scientific">Hyalella azteca</name>
    <name type="common">Amphipod</name>
    <dbReference type="NCBI Taxonomy" id="294128"/>
    <lineage>
        <taxon>Eukaryota</taxon>
        <taxon>Metazoa</taxon>
        <taxon>Ecdysozoa</taxon>
        <taxon>Arthropoda</taxon>
        <taxon>Crustacea</taxon>
        <taxon>Multicrustacea</taxon>
        <taxon>Malacostraca</taxon>
        <taxon>Eumalacostraca</taxon>
        <taxon>Peracarida</taxon>
        <taxon>Amphipoda</taxon>
        <taxon>Senticaudata</taxon>
        <taxon>Talitrida</taxon>
        <taxon>Talitroidea</taxon>
        <taxon>Hyalellidae</taxon>
        <taxon>Hyalella</taxon>
    </lineage>
</organism>
<accession>A0A979FG22</accession>
<evidence type="ECO:0000313" key="2">
    <source>
        <dbReference type="Proteomes" id="UP000694843"/>
    </source>
</evidence>
<feature type="compositionally biased region" description="Basic and acidic residues" evidence="1">
    <location>
        <begin position="204"/>
        <end position="213"/>
    </location>
</feature>
<feature type="region of interest" description="Disordered" evidence="1">
    <location>
        <begin position="38"/>
        <end position="57"/>
    </location>
</feature>
<reference evidence="3" key="1">
    <citation type="submission" date="2025-08" db="UniProtKB">
        <authorList>
            <consortium name="RefSeq"/>
        </authorList>
    </citation>
    <scope>IDENTIFICATION</scope>
    <source>
        <tissue evidence="3">Whole organism</tissue>
    </source>
</reference>
<evidence type="ECO:0000256" key="1">
    <source>
        <dbReference type="SAM" id="MobiDB-lite"/>
    </source>
</evidence>
<dbReference type="Proteomes" id="UP000694843">
    <property type="component" value="Unplaced"/>
</dbReference>
<proteinExistence type="predicted"/>
<gene>
    <name evidence="3" type="primary">LOC108670222</name>
</gene>
<feature type="region of interest" description="Disordered" evidence="1">
    <location>
        <begin position="1"/>
        <end position="20"/>
    </location>
</feature>
<evidence type="ECO:0000313" key="3">
    <source>
        <dbReference type="RefSeq" id="XP_047735869.1"/>
    </source>
</evidence>
<feature type="region of interest" description="Disordered" evidence="1">
    <location>
        <begin position="189"/>
        <end position="224"/>
    </location>
</feature>
<feature type="compositionally biased region" description="Polar residues" evidence="1">
    <location>
        <begin position="10"/>
        <end position="20"/>
    </location>
</feature>
<dbReference type="KEGG" id="hazt:108670222"/>
<dbReference type="GeneID" id="108670222"/>